<evidence type="ECO:0000313" key="4">
    <source>
        <dbReference type="Proteomes" id="UP001164676"/>
    </source>
</evidence>
<accession>A0ABY7LKH8</accession>
<organism evidence="3 4">
    <name type="scientific">Salinivibrio proteolyticus</name>
    <dbReference type="NCBI Taxonomy" id="334715"/>
    <lineage>
        <taxon>Bacteria</taxon>
        <taxon>Pseudomonadati</taxon>
        <taxon>Pseudomonadota</taxon>
        <taxon>Gammaproteobacteria</taxon>
        <taxon>Vibrionales</taxon>
        <taxon>Vibrionaceae</taxon>
        <taxon>Salinivibrio</taxon>
    </lineage>
</organism>
<proteinExistence type="predicted"/>
<evidence type="ECO:0000259" key="1">
    <source>
        <dbReference type="Pfam" id="PF08878"/>
    </source>
</evidence>
<dbReference type="Pfam" id="PF14130">
    <property type="entry name" value="Cap4_nuclease"/>
    <property type="match status" value="1"/>
</dbReference>
<protein>
    <submittedName>
        <fullName evidence="3">DsDNA nuclease domain-containing protein</fullName>
    </submittedName>
</protein>
<keyword evidence="4" id="KW-1185">Reference proteome</keyword>
<feature type="domain" description="CD-NTase associated protein 4-like DNA endonuclease" evidence="2">
    <location>
        <begin position="10"/>
        <end position="217"/>
    </location>
</feature>
<dbReference type="EMBL" id="CP114585">
    <property type="protein sequence ID" value="WBA16435.1"/>
    <property type="molecule type" value="Genomic_DNA"/>
</dbReference>
<dbReference type="Proteomes" id="UP001164676">
    <property type="component" value="Plasmid unnamed"/>
</dbReference>
<feature type="domain" description="Anti-bacteriophage protein A/HamA C-terminal" evidence="1">
    <location>
        <begin position="275"/>
        <end position="526"/>
    </location>
</feature>
<name>A0ABY7LKH8_9GAMM</name>
<evidence type="ECO:0000313" key="3">
    <source>
        <dbReference type="EMBL" id="WBA16435.1"/>
    </source>
</evidence>
<dbReference type="Pfam" id="PF08878">
    <property type="entry name" value="HamA"/>
    <property type="match status" value="1"/>
</dbReference>
<gene>
    <name evidence="3" type="ORF">N7E60_17045</name>
</gene>
<dbReference type="InterPro" id="IPR025382">
    <property type="entry name" value="Cap4-like_endonuclease_dom"/>
</dbReference>
<keyword evidence="3" id="KW-0614">Plasmid</keyword>
<geneLocation type="plasmid" evidence="3 4">
    <name>unnamed</name>
</geneLocation>
<reference evidence="3" key="1">
    <citation type="submission" date="2022-09" db="EMBL/GenBank/DDBJ databases">
        <authorList>
            <person name="Li Z.-J."/>
        </authorList>
    </citation>
    <scope>NUCLEOTIDE SEQUENCE</scope>
    <source>
        <strain evidence="3">TGB10</strain>
        <plasmid evidence="3">unnamed</plasmid>
    </source>
</reference>
<sequence>MYQMDENNGGGVGAKKGFFFQDYVATLFASEMLLDNRISGVGCEIGDDIDLFHPKNIVTHVQVKTGTVDNGWNLTELKACRNFTQDNKPKRYSSVLHKSLELDKDTNLVSKFMMVTDRVVKGPLSFLEIPLENRAAKTGRDQLVKSINSALGKNFISKNGNRADYWVDNTLWRVFCSTELVVLQVEHNLRAASEELLNCVLTNESVRQLGEILCNRIYGKSQLCKKTYSVQDKTLSRNEAIDLLRDFALKNALLPKAYPDVDLPDIVTPLFDERVENRRKRGFVQGFNFNAYRYDHVVDMLVYWVDEVFLRPSELTANSQAISQSEDLRSRIAQFDLKIVTSRTILNSIIRKQHAAQPIPMVMFAANSAKCLKFDSVHIVRGNDNNHELWIGVTEFIENSDDIFEVIERLCEKMNELVFIDMDKDRQIILEGKDDKYLFKHNIDTILDVSNSFSSHLERFKFVVFISYRLPSYDYKTGKDVLTQEIKDKIKYMYDSMISKNPFFNQIRLGFYVFPTPCNDTILSKLKGKIFS</sequence>
<evidence type="ECO:0000259" key="2">
    <source>
        <dbReference type="Pfam" id="PF14130"/>
    </source>
</evidence>
<dbReference type="InterPro" id="IPR014976">
    <property type="entry name" value="AbpA_HamA_C"/>
</dbReference>
<dbReference type="RefSeq" id="WP_269598766.1">
    <property type="nucleotide sequence ID" value="NZ_CP114585.1"/>
</dbReference>